<keyword evidence="1" id="KW-0812">Transmembrane</keyword>
<evidence type="ECO:0000313" key="3">
    <source>
        <dbReference type="EMBL" id="CAB5029631.1"/>
    </source>
</evidence>
<keyword evidence="1" id="KW-0472">Membrane</keyword>
<proteinExistence type="predicted"/>
<accession>A0A6J7RLF0</accession>
<name>A0A6J7RLF0_9ZZZZ</name>
<sequence>MMNSAALGHASFGEQGRSGSRTGRHSWWFSSLTVALALIVSAAFVGIALPAKAATPSKLGISFLGPTGSTTSTGTLQRASSQLVQVKISNNTTSPSGESNTPTLTLAATQGVVIQSVRQTQESSPGTWSCSGTTTATCSLRNISGKPFSLAASESIVVDVVIDTKGVSSAQESAVITASASFSGLGSASATDTLNTVNSENSVSGIHLLVSGNSVVLAGSQSTIAYEVDNGGASDLTPASAGQPSVILANLLPIGSYTSWTSNSPGWKCTAVNGAGPTCSLSDSVAISQRSTPLVISYQVAPNAPSASTTRQVDTPYAWKIALAASLATKKQVHGSIDQLLDVVSSLPNSLSVALQATSSNLVMAGGSITAEVKHLTTSNLTSGIRDVLTLPSNMTMDPVSFNGWTCPGGQGSVTCLHNAVPTANQPLGSFPILLKSSTSISNGVKTLSLESSTIDGSRSGTASLPFFVLSFGNLAGNLAPSQTTTPQVVTSASTPGLVITSTSTTYGAGAAPNPANSLQLKVTGATAGTPITYTVSSSSNSSGCAVTPGTATLTYQNAGTCNVTATQGSLTSSTTLISINKATPVVTITSTATTYDPVSQTMQLVTSGGGGGATFTVSQTATNNAGCAVALNSSTLTYTSAGTPIAVGACTVTANMPASTNYLAGTSQPTQITIYKATAPTPIFTSTSTTYNPTNLTMALSLTNASPGAVVTYSVTNANVTSTPACSISGATLTYASGGQCNVQVSESQTSNYLTNTATQLITILPTGQPDLFVTSNNSQDFGSPPLQLASLGGNGTGAVTFAATSGSAGCSVNTASNKLSFTSTGTCVITATKAATASYTVQTATQTFTVNQAAQKQVYVSSLNLPAPITNQTPPTPSGLFNPDPSKTNLTLTSFGGSTNGAVTYAVDGTSSNSAGCTVVGNILHYTGAGTCSVIATMAGNSNYLASVSSPALVAISKVTGTVGVTLSSTGSPVTSTNYSSNPSTAQLYVVEAPGEVDNGSLVYSLYQSMVLGVTGGSGSGSVVYTVAGSNNTADCSIAVGSSNLVFRKTNSTTPVSCSVTAHQGGSSPSEVTATITLLPATQALTVTSVLTTYLSSSPSLVLTTTGGSGAGVTYALTGSTTNSAGCSIAAGSNVLTFTSSGTCYVTATDSEGDTSQSTLITIQASGSPLAIATTQVASNNSAGCSISGSLLSYVGPGSCVVRALQGESQSYLATASAPTTITINPAPALTVVASAETSSGATSADNTATLSVQNGYRPPSAPAPTFTVSGTGCSLAGATLSFSQAGVCSVTATVAAYTATTPCPNANCTVSSQSDTLDIVTSNLGGSSGQSYTTAFNPITPSVILAAFGGTGSGAITYSVTDPGSASCVMDGQNPQLVDYMATLPTNVAPNQQFSCRIRATQSGGSSVEFTLIVQAPSASFAVATVSTVYSASNPTMTLATTGETSGWTISYVVVSTSSNTAGCSTSNGGNVLTYSSTGVCTVVATQTPPSGSTSFPAYSAPTTITVNPAPVIPLPTVGNTGGTYTPSNPTICLSSSSGPCTTPLSYAIYSGLPLTVTGGAGSGAISYTVASAGTAQCTIKGSTLSYSFAGTCSVTASQSGQTATATITVLPLGSPLTISTTLTAFNTKVQQLALSIVGGADTGAPISYTVSNSDNSAGCSIATGSNLLSYTTIGTCSVTASQSGQTATATITIAASSSALAISSLVTEKYLNTAHCSISGSVLTYTGAGVCTVVATQAATTNYLAGSSLPTLITIGQATQVPNLASQQVVYNFLAPYLSLTPSAGTPNLSTGPVLYSVDQTSANTAGCTIGIGSSILNYSPTPRLTPSSSSETCSVVVTWTGDQNYVTTSATYAITVNPPPPLTITSTQTTYLAGNTLTYQLTSSGGSGPGAVTFQLSDSGTAGCSISGSILTYTTAGTCGVTATKVGNSGQASATVTIAKAQQARITLVYSDASSLQVKLTPLGGSGSGTFSWTALVTGASSVTPIPAAPACLLTSSNGIETLTFGVGNGSCSVTLTRSGDVNYQPLSTTSVVATTITLIPQWSPLTITSTLTTFTSGSQTMGLSVTGGAGSGAVTYSVSQGSATPNTAGCAITSGSSTLRYLTVGTCTVTATQAGLSATATVTVQAASSPLAITSTLTTFNQNTPSVTLTTTGGVGPVTFSVVNPSSISAGCSISGSTLTYTGPGTCTLTATPTTGQSASVTFVVAPATPPLAISSGSLSTTFGTGNAQGSGTSSTNTALLATSGGNPNATGKISYQVVSSGTAGCSVSQNVLTYTGNGTCTLTATQASDATYLAGTSATATFTVNPSGSTTLLITTTQVTFVPGSTTPAPIQLGVDGLATGHGTLSFQVVDAGTASCSIVNGLLAYTTTGTCVVSATTLQNGSTQAQTSANTTITIAPSAQSGISLGVTSVNYGGTPGGTSTTVTLSISGGSGPGAVSYTVTSNGTAGCSISGSTLTYQGVGTCVITATQAASANYQAQTSLATTFTVLQGVQSPLTITSTSIPFTQARSASFTTNPSAPLPETSVLFSIVSAGSAGCSIVDSALMYSSVGTCTVQATNMGNGNYQQVTSPITTITITKGTQPTVTFSTTTTNPTYAPSPSNTVALVSGGGASTGTVTFSLVTSQTNTAGCSVAGSTLTYLSVGSCTIQATSPGNSNWNTASSTQVITVGKATQSPLSIVPTATTVSSPKTLQLSSSGGSGSGAVSYTLVSAGSAGCSLTGSTLNYTGAGTCTISATKATSQNYLAATSGSVQITVNGSSFAIAVTSTTFNPANPTLTLTTTGGQGSSPVVYSISGVGNTAGCTLQGQSVLSFANAGICVVTATKGTQTSSATTITINLASQSPLSFTSSSTPAFAPSPLNTLTLTASGGSNTGAIKFVVTSVGTAGCSVSGATLTFLTAGICTVSATSPGNSQYAALTVSQGISVLAPPQTGESYTTLAQQVSTSSTPSFINLGGGITISLTGFRCGSSCASSMSFNGGSLNLFGMYTITVGSGTVTPTGFTFTSATLATPAGWPGGSLSTLSIPGFKLTYTGGSLSSMVQAEGTFSLGTTANFLGIPMPSGWHMATQLSMNDYLGQTAGITITSTLYSGGSAPANCSAASANCLQLKGSASKAGTFSVTVVGSLQLAGPSVSLTGINLNWQSGSPFAGQATLAIGGTTVSVKMSYTNATTWAVTANGSFSFFGIQTVASGSVSQTTAGGITGTFTMTVTASLSGGMTATLSATWTPQNGITATGSINFNSGIGTVTATATYVTSTNYSFTISGPSNTMNLIPGVIALGGVSGSYAYGGPVNVTGTVVLFNSFSSTISLNYNNATTWVITVSPANQPNGVFQIAPGATLSTTTLTDGQSTCNGVTLAKNTLCVTSAITFSSFGTLNLVGTYTNSQNWTFTATTSSATTFTVIPGLTISLSQFSGGLSEVNGRFGWSLTLALSGTYYLYGSSGSGASLALANPVISFSSTCPTVPGGTTLCPPGTGNTNILSFSGTVTLNLGVPGISPYSIAFAAAYGVQTGSFALSASLSNITIIPSVLVITSPKITVSYLKSGGSNTVSTGNVTFGSGEGTGNQGGYAVSVSGNVSLSLPSIGSLTIPVTFTYQGSGYVISASFTTGSGLGSTGANLSTLAYSSIPQQLSFKAPSGSGLTPINEYLNAPGIVFGGSVMLPGWLNSFLGINDLAPVSIFVTYSSATSYSVSAVFPLQIPIDTGTSDFTFSFTNFTLTMEENGTSFLQSVSVSGTMTLSGAANGGGSSTINVTMGLQYLDLPPQITGFISASGQGNPVWSNVFGIPGLDIQEFNIAIGVSLTPPIPFPDLGFQAEATLTGSFWTELGLNSGDIINVALNISDANPCMGISISNATPGANVVSIAGGALTATYAEMYLAPNGCQIGTFSLPPGFTFAFDGALFGVQVDVQAAISITPTLGFAASLTIGTFNLADIVTLQEVNIQIAMNHALLNPNATCPANSSTFILCFSGGIDILGETATLAGEVTLDSFSLTGTLSGFSGLGSEFSMGPLSIQTSGTITGTPSFALNASGSLSILGSSVAITIGFSFANYQIVSMTFYASINSCLWKLNLAIIAFQACFGGVFNFNLSSSSGTFFFSADLSASIQVAYYSPDCGNPFKSCFWHWSWSGWDTVFAINVYVDTNGNASASFNICGYSESFSLDIGDIFG</sequence>
<dbReference type="EMBL" id="CAFBPM010000018">
    <property type="protein sequence ID" value="CAB5029631.1"/>
    <property type="molecule type" value="Genomic_DNA"/>
</dbReference>
<feature type="transmembrane region" description="Helical" evidence="1">
    <location>
        <begin position="27"/>
        <end position="49"/>
    </location>
</feature>
<gene>
    <name evidence="2" type="ORF">UFOPK3427_01198</name>
    <name evidence="3" type="ORF">UFOPK4112_01501</name>
</gene>
<reference evidence="3" key="1">
    <citation type="submission" date="2020-05" db="EMBL/GenBank/DDBJ databases">
        <authorList>
            <person name="Chiriac C."/>
            <person name="Salcher M."/>
            <person name="Ghai R."/>
            <person name="Kavagutti S V."/>
        </authorList>
    </citation>
    <scope>NUCLEOTIDE SEQUENCE</scope>
</reference>
<evidence type="ECO:0000313" key="2">
    <source>
        <dbReference type="EMBL" id="CAB4877090.1"/>
    </source>
</evidence>
<organism evidence="3">
    <name type="scientific">freshwater metagenome</name>
    <dbReference type="NCBI Taxonomy" id="449393"/>
    <lineage>
        <taxon>unclassified sequences</taxon>
        <taxon>metagenomes</taxon>
        <taxon>ecological metagenomes</taxon>
    </lineage>
</organism>
<dbReference type="EMBL" id="CAFBLT010000001">
    <property type="protein sequence ID" value="CAB4877090.1"/>
    <property type="molecule type" value="Genomic_DNA"/>
</dbReference>
<evidence type="ECO:0000256" key="1">
    <source>
        <dbReference type="SAM" id="Phobius"/>
    </source>
</evidence>
<protein>
    <submittedName>
        <fullName evidence="3">Unannotated protein</fullName>
    </submittedName>
</protein>
<keyword evidence="1" id="KW-1133">Transmembrane helix</keyword>